<keyword evidence="1" id="KW-0472">Membrane</keyword>
<sequence length="541" mass="62452">MNNFLKKPLFPFLFAVFPVLSLFASNTNELKLTHIVTPLLFSLFLIVNIWALLYFFLKDRKKAGFLASIMFLLSFSYGHIVNVIESEELPGWVTSNIVFPIIERWPLEIYGICSVVFLIMIIRLLKNKWGQIAPRLYVLNVVSAAMLILPLVTIAKTQLNRVQMPVRLFNPPIVQQPSTKAPHDLPDIYYIILDRYASNETLLNYYDFDNSGFTTFLKSKGFYVAQKSFANYPFTSPSLASSLNMNYIDDLASQIDPEVRDSTPLYERIQDNAVALTLKAKGYKFLYYGPQTLPGVPMDSNKHADYVYAYSENAFSLSAFDFFFWGQSVVPPIISRLWNNEKFAAPGRNSLVRRTKYAMQLDEIEKVSTTVRLKGPKFIFFHSLLTHPPNVLDIDGTYVPEAIARKRSPKENYLRQLQFSNYLIQQLIETILEDSLNPPIIVLQSDEGPYPQRFREHNLSFDWREATADEMKEKMGILNAYYFPGVSQNMFYPTITPVNTFRIIFNKYLGTQLPLLPDKNFGQIQFYFPYAFFDATNLLHE</sequence>
<protein>
    <recommendedName>
        <fullName evidence="2">Sulfatase N-terminal domain-containing protein</fullName>
    </recommendedName>
</protein>
<dbReference type="InterPro" id="IPR000917">
    <property type="entry name" value="Sulfatase_N"/>
</dbReference>
<evidence type="ECO:0000313" key="4">
    <source>
        <dbReference type="Proteomes" id="UP000034661"/>
    </source>
</evidence>
<dbReference type="EMBL" id="LCPJ01000014">
    <property type="protein sequence ID" value="KKU95557.1"/>
    <property type="molecule type" value="Genomic_DNA"/>
</dbReference>
<dbReference type="AlphaFoldDB" id="A0A0G1UMW0"/>
<feature type="transmembrane region" description="Helical" evidence="1">
    <location>
        <begin position="34"/>
        <end position="57"/>
    </location>
</feature>
<comment type="caution">
    <text evidence="3">The sequence shown here is derived from an EMBL/GenBank/DDBJ whole genome shotgun (WGS) entry which is preliminary data.</text>
</comment>
<accession>A0A0G1UMW0</accession>
<feature type="transmembrane region" description="Helical" evidence="1">
    <location>
        <begin position="137"/>
        <end position="155"/>
    </location>
</feature>
<name>A0A0G1UMW0_9BACT</name>
<dbReference type="Gene3D" id="3.40.720.10">
    <property type="entry name" value="Alkaline Phosphatase, subunit A"/>
    <property type="match status" value="1"/>
</dbReference>
<evidence type="ECO:0000313" key="3">
    <source>
        <dbReference type="EMBL" id="KKU95557.1"/>
    </source>
</evidence>
<feature type="domain" description="Sulfatase N-terminal" evidence="2">
    <location>
        <begin position="214"/>
        <end position="458"/>
    </location>
</feature>
<dbReference type="Pfam" id="PF00884">
    <property type="entry name" value="Sulfatase"/>
    <property type="match status" value="1"/>
</dbReference>
<proteinExistence type="predicted"/>
<organism evidence="3 4">
    <name type="scientific">Candidatus Gottesmanbacteria bacterium GW2011_GWA1_48_13</name>
    <dbReference type="NCBI Taxonomy" id="1618439"/>
    <lineage>
        <taxon>Bacteria</taxon>
        <taxon>Candidatus Gottesmaniibacteriota</taxon>
    </lineage>
</organism>
<keyword evidence="1" id="KW-0812">Transmembrane</keyword>
<evidence type="ECO:0000259" key="2">
    <source>
        <dbReference type="Pfam" id="PF00884"/>
    </source>
</evidence>
<dbReference type="InterPro" id="IPR017850">
    <property type="entry name" value="Alkaline_phosphatase_core_sf"/>
</dbReference>
<reference evidence="3 4" key="1">
    <citation type="journal article" date="2015" name="Nature">
        <title>rRNA introns, odd ribosomes, and small enigmatic genomes across a large radiation of phyla.</title>
        <authorList>
            <person name="Brown C.T."/>
            <person name="Hug L.A."/>
            <person name="Thomas B.C."/>
            <person name="Sharon I."/>
            <person name="Castelle C.J."/>
            <person name="Singh A."/>
            <person name="Wilkins M.J."/>
            <person name="Williams K.H."/>
            <person name="Banfield J.F."/>
        </authorList>
    </citation>
    <scope>NUCLEOTIDE SEQUENCE [LARGE SCALE GENOMIC DNA]</scope>
</reference>
<feature type="transmembrane region" description="Helical" evidence="1">
    <location>
        <begin position="64"/>
        <end position="84"/>
    </location>
</feature>
<evidence type="ECO:0000256" key="1">
    <source>
        <dbReference type="SAM" id="Phobius"/>
    </source>
</evidence>
<dbReference type="Proteomes" id="UP000034661">
    <property type="component" value="Unassembled WGS sequence"/>
</dbReference>
<keyword evidence="1" id="KW-1133">Transmembrane helix</keyword>
<feature type="transmembrane region" description="Helical" evidence="1">
    <location>
        <begin position="104"/>
        <end position="125"/>
    </location>
</feature>
<gene>
    <name evidence="3" type="ORF">UY27_C0014G0013</name>
</gene>